<feature type="region of interest" description="Disordered" evidence="1">
    <location>
        <begin position="139"/>
        <end position="168"/>
    </location>
</feature>
<organism evidence="3">
    <name type="scientific">Chromera velia CCMP2878</name>
    <dbReference type="NCBI Taxonomy" id="1169474"/>
    <lineage>
        <taxon>Eukaryota</taxon>
        <taxon>Sar</taxon>
        <taxon>Alveolata</taxon>
        <taxon>Colpodellida</taxon>
        <taxon>Chromeraceae</taxon>
        <taxon>Chromera</taxon>
    </lineage>
</organism>
<proteinExistence type="predicted"/>
<protein>
    <recommendedName>
        <fullName evidence="2">Integrase catalytic domain-containing protein</fullName>
    </recommendedName>
</protein>
<dbReference type="InterPro" id="IPR036397">
    <property type="entry name" value="RNaseH_sf"/>
</dbReference>
<dbReference type="InterPro" id="IPR012337">
    <property type="entry name" value="RNaseH-like_sf"/>
</dbReference>
<dbReference type="GO" id="GO:0015074">
    <property type="term" value="P:DNA integration"/>
    <property type="evidence" value="ECO:0007669"/>
    <property type="project" value="InterPro"/>
</dbReference>
<evidence type="ECO:0000259" key="2">
    <source>
        <dbReference type="PROSITE" id="PS50994"/>
    </source>
</evidence>
<dbReference type="VEuPathDB" id="CryptoDB:Cvel_4075"/>
<sequence length="246" mass="26849">MTPQSQGLVERVNATLKSVLRKLFLSISVPAYLWPSFLEGVAQQMNETVHSHTRKSPNSAIFKESPGVCPVTVRNRVRFVDRAPSLQEGFAPKGGIGFFGGVLSSKAVSVVLKCKGGWQTVRIHLSQIRLYQWVGECSSNSASTEAPDDSDRSDGGSEWEEESSDAFDLVMSKRDSEGRVEMERFDEGAVVVEADAEVPPPTKGGGERKGLIVQRSGGMWFPVQVVRQLKRRIDIVALKPNSSGTG</sequence>
<dbReference type="PhylomeDB" id="A0A0G4G2H2"/>
<reference evidence="3" key="1">
    <citation type="submission" date="2014-11" db="EMBL/GenBank/DDBJ databases">
        <authorList>
            <person name="Otto D Thomas"/>
            <person name="Naeem Raeece"/>
        </authorList>
    </citation>
    <scope>NUCLEOTIDE SEQUENCE</scope>
</reference>
<dbReference type="SUPFAM" id="SSF53098">
    <property type="entry name" value="Ribonuclease H-like"/>
    <property type="match status" value="1"/>
</dbReference>
<dbReference type="PROSITE" id="PS50994">
    <property type="entry name" value="INTEGRASE"/>
    <property type="match status" value="1"/>
</dbReference>
<evidence type="ECO:0000313" key="3">
    <source>
        <dbReference type="EMBL" id="CEM22048.1"/>
    </source>
</evidence>
<dbReference type="InterPro" id="IPR001584">
    <property type="entry name" value="Integrase_cat-core"/>
</dbReference>
<gene>
    <name evidence="3" type="ORF">Cvel_4075</name>
</gene>
<dbReference type="EMBL" id="CDMZ01000816">
    <property type="protein sequence ID" value="CEM22048.1"/>
    <property type="molecule type" value="Genomic_DNA"/>
</dbReference>
<dbReference type="AlphaFoldDB" id="A0A0G4G2H2"/>
<feature type="domain" description="Integrase catalytic" evidence="2">
    <location>
        <begin position="1"/>
        <end position="65"/>
    </location>
</feature>
<evidence type="ECO:0000256" key="1">
    <source>
        <dbReference type="SAM" id="MobiDB-lite"/>
    </source>
</evidence>
<name>A0A0G4G2H2_9ALVE</name>
<dbReference type="Gene3D" id="3.30.420.10">
    <property type="entry name" value="Ribonuclease H-like superfamily/Ribonuclease H"/>
    <property type="match status" value="1"/>
</dbReference>
<accession>A0A0G4G2H2</accession>
<dbReference type="GO" id="GO:0003676">
    <property type="term" value="F:nucleic acid binding"/>
    <property type="evidence" value="ECO:0007669"/>
    <property type="project" value="InterPro"/>
</dbReference>